<dbReference type="EMBL" id="JPDN02000019">
    <property type="protein sequence ID" value="PON25182.1"/>
    <property type="molecule type" value="Genomic_DNA"/>
</dbReference>
<sequence>MTSAGIPLTFQGYHFAESGPFAPPLSSLPMTKRLSKGGTR</sequence>
<dbReference type="GeneID" id="36347607"/>
<comment type="caution">
    <text evidence="2">The sequence shown here is derived from an EMBL/GenBank/DDBJ whole genome shotgun (WGS) entry which is preliminary data.</text>
</comment>
<gene>
    <name evidence="2" type="ORF">TGAM01_v205868</name>
</gene>
<organism evidence="2 3">
    <name type="scientific">Trichoderma gamsii</name>
    <dbReference type="NCBI Taxonomy" id="398673"/>
    <lineage>
        <taxon>Eukaryota</taxon>
        <taxon>Fungi</taxon>
        <taxon>Dikarya</taxon>
        <taxon>Ascomycota</taxon>
        <taxon>Pezizomycotina</taxon>
        <taxon>Sordariomycetes</taxon>
        <taxon>Hypocreomycetidae</taxon>
        <taxon>Hypocreales</taxon>
        <taxon>Hypocreaceae</taxon>
        <taxon>Trichoderma</taxon>
    </lineage>
</organism>
<dbReference type="Proteomes" id="UP000054821">
    <property type="component" value="Unassembled WGS sequence"/>
</dbReference>
<protein>
    <submittedName>
        <fullName evidence="2">Uncharacterized protein</fullName>
    </submittedName>
</protein>
<accession>A0A2P4ZLL6</accession>
<dbReference type="AlphaFoldDB" id="A0A2P4ZLL6"/>
<evidence type="ECO:0000313" key="2">
    <source>
        <dbReference type="EMBL" id="PON25182.1"/>
    </source>
</evidence>
<name>A0A2P4ZLL6_9HYPO</name>
<evidence type="ECO:0000313" key="3">
    <source>
        <dbReference type="Proteomes" id="UP000054821"/>
    </source>
</evidence>
<proteinExistence type="predicted"/>
<keyword evidence="3" id="KW-1185">Reference proteome</keyword>
<feature type="region of interest" description="Disordered" evidence="1">
    <location>
        <begin position="20"/>
        <end position="40"/>
    </location>
</feature>
<evidence type="ECO:0000256" key="1">
    <source>
        <dbReference type="SAM" id="MobiDB-lite"/>
    </source>
</evidence>
<reference evidence="2 3" key="1">
    <citation type="journal article" date="2016" name="Genome Announc.">
        <title>Draft Whole-Genome Sequence of Trichoderma gamsii T6085, a Promising Biocontrol Agent of Fusarium Head Blight on Wheat.</title>
        <authorList>
            <person name="Baroncelli R."/>
            <person name="Zapparata A."/>
            <person name="Piaggeschi G."/>
            <person name="Sarrocco S."/>
            <person name="Vannacci G."/>
        </authorList>
    </citation>
    <scope>NUCLEOTIDE SEQUENCE [LARGE SCALE GENOMIC DNA]</scope>
    <source>
        <strain evidence="2 3">T6085</strain>
    </source>
</reference>
<dbReference type="RefSeq" id="XP_024405499.1">
    <property type="nucleotide sequence ID" value="XM_024549740.1"/>
</dbReference>